<organism evidence="1 2">
    <name type="scientific">Smallanthus sonchifolius</name>
    <dbReference type="NCBI Taxonomy" id="185202"/>
    <lineage>
        <taxon>Eukaryota</taxon>
        <taxon>Viridiplantae</taxon>
        <taxon>Streptophyta</taxon>
        <taxon>Embryophyta</taxon>
        <taxon>Tracheophyta</taxon>
        <taxon>Spermatophyta</taxon>
        <taxon>Magnoliopsida</taxon>
        <taxon>eudicotyledons</taxon>
        <taxon>Gunneridae</taxon>
        <taxon>Pentapetalae</taxon>
        <taxon>asterids</taxon>
        <taxon>campanulids</taxon>
        <taxon>Asterales</taxon>
        <taxon>Asteraceae</taxon>
        <taxon>Asteroideae</taxon>
        <taxon>Heliantheae alliance</taxon>
        <taxon>Millerieae</taxon>
        <taxon>Smallanthus</taxon>
    </lineage>
</organism>
<keyword evidence="2" id="KW-1185">Reference proteome</keyword>
<reference evidence="1 2" key="2">
    <citation type="journal article" date="2022" name="Mol. Ecol. Resour.">
        <title>The genomes of chicory, endive, great burdock and yacon provide insights into Asteraceae paleo-polyploidization history and plant inulin production.</title>
        <authorList>
            <person name="Fan W."/>
            <person name="Wang S."/>
            <person name="Wang H."/>
            <person name="Wang A."/>
            <person name="Jiang F."/>
            <person name="Liu H."/>
            <person name="Zhao H."/>
            <person name="Xu D."/>
            <person name="Zhang Y."/>
        </authorList>
    </citation>
    <scope>NUCLEOTIDE SEQUENCE [LARGE SCALE GENOMIC DNA]</scope>
    <source>
        <strain evidence="2">cv. Yunnan</strain>
        <tissue evidence="1">Leaves</tissue>
    </source>
</reference>
<accession>A0ACB9JNH5</accession>
<gene>
    <name evidence="1" type="ORF">L1987_09455</name>
</gene>
<proteinExistence type="predicted"/>
<evidence type="ECO:0000313" key="1">
    <source>
        <dbReference type="EMBL" id="KAI3821880.1"/>
    </source>
</evidence>
<dbReference type="Proteomes" id="UP001056120">
    <property type="component" value="Linkage Group LG03"/>
</dbReference>
<reference evidence="2" key="1">
    <citation type="journal article" date="2022" name="Mol. Ecol. Resour.">
        <title>The genomes of chicory, endive, great burdock and yacon provide insights into Asteraceae palaeo-polyploidization history and plant inulin production.</title>
        <authorList>
            <person name="Fan W."/>
            <person name="Wang S."/>
            <person name="Wang H."/>
            <person name="Wang A."/>
            <person name="Jiang F."/>
            <person name="Liu H."/>
            <person name="Zhao H."/>
            <person name="Xu D."/>
            <person name="Zhang Y."/>
        </authorList>
    </citation>
    <scope>NUCLEOTIDE SEQUENCE [LARGE SCALE GENOMIC DNA]</scope>
    <source>
        <strain evidence="2">cv. Yunnan</strain>
    </source>
</reference>
<evidence type="ECO:0000313" key="2">
    <source>
        <dbReference type="Proteomes" id="UP001056120"/>
    </source>
</evidence>
<protein>
    <submittedName>
        <fullName evidence="1">Uncharacterized protein</fullName>
    </submittedName>
</protein>
<dbReference type="EMBL" id="CM042020">
    <property type="protein sequence ID" value="KAI3821880.1"/>
    <property type="molecule type" value="Genomic_DNA"/>
</dbReference>
<name>A0ACB9JNH5_9ASTR</name>
<sequence length="199" mass="22306">MPKPPVLGCQRRTNPFVWCFAIVCSVIATTVIIGGVVVFSGYLVIRPKMRLLSVQASRLDNIYYNRAGVLAVKLTILIRAENHNQKAHASFYDTKLLLGYHGVNIAQLVANPFDVRKNESAELNYVVESSPVPLRPEERYLTEQALGKSKVMFFIKGSSRTMWKVGPLGSVKFSLHMNCDLMYPVNGRVVHPRCSTKSH</sequence>
<comment type="caution">
    <text evidence="1">The sequence shown here is derived from an EMBL/GenBank/DDBJ whole genome shotgun (WGS) entry which is preliminary data.</text>
</comment>